<evidence type="ECO:0008006" key="2">
    <source>
        <dbReference type="Google" id="ProtNLM"/>
    </source>
</evidence>
<name>A0A7C4PJ59_9CHLR</name>
<dbReference type="AlphaFoldDB" id="A0A7C4PJ59"/>
<proteinExistence type="predicted"/>
<organism evidence="1">
    <name type="scientific">Anaerolinea thermolimosa</name>
    <dbReference type="NCBI Taxonomy" id="229919"/>
    <lineage>
        <taxon>Bacteria</taxon>
        <taxon>Bacillati</taxon>
        <taxon>Chloroflexota</taxon>
        <taxon>Anaerolineae</taxon>
        <taxon>Anaerolineales</taxon>
        <taxon>Anaerolineaceae</taxon>
        <taxon>Anaerolinea</taxon>
    </lineage>
</organism>
<evidence type="ECO:0000313" key="1">
    <source>
        <dbReference type="EMBL" id="HGS21683.1"/>
    </source>
</evidence>
<sequence>MDDTVEILTLLRLIARNETVLRLENYYKGLPISYEATILAIGSDYAELRCNRYQIACLYLNRETCLVGDEIAVPIAAQVALLRPSSLSVVLHGFQYARNKIGLRNQIRVQPDEPVIVHLRLKNALSAVQALLADISTEGLGLYLDRSLFLPRLYQPGVEVSLTFKLPVSGAPARQTGNLTMTAGDLTTRFSREQIRGLNLGLEAGEAQRKPGAPAGQEMPAGQITARGILINLRPELHSQRYRLGIRFFPDERIRQTIAQFISLRQSAIIREFKTLYETISQLDRA</sequence>
<comment type="caution">
    <text evidence="1">The sequence shown here is derived from an EMBL/GenBank/DDBJ whole genome shotgun (WGS) entry which is preliminary data.</text>
</comment>
<accession>A0A7C4PJ59</accession>
<reference evidence="1" key="1">
    <citation type="journal article" date="2020" name="mSystems">
        <title>Genome- and Community-Level Interaction Insights into Carbon Utilization and Element Cycling Functions of Hydrothermarchaeota in Hydrothermal Sediment.</title>
        <authorList>
            <person name="Zhou Z."/>
            <person name="Liu Y."/>
            <person name="Xu W."/>
            <person name="Pan J."/>
            <person name="Luo Z.H."/>
            <person name="Li M."/>
        </authorList>
    </citation>
    <scope>NUCLEOTIDE SEQUENCE [LARGE SCALE GENOMIC DNA]</scope>
    <source>
        <strain evidence="1">SpSt-573</strain>
    </source>
</reference>
<gene>
    <name evidence="1" type="ORF">ENT37_07425</name>
</gene>
<protein>
    <recommendedName>
        <fullName evidence="2">PilZ domain-containing protein</fullName>
    </recommendedName>
</protein>
<dbReference type="EMBL" id="DSYK01000371">
    <property type="protein sequence ID" value="HGS21683.1"/>
    <property type="molecule type" value="Genomic_DNA"/>
</dbReference>